<proteinExistence type="predicted"/>
<feature type="coiled-coil region" evidence="1">
    <location>
        <begin position="24"/>
        <end position="58"/>
    </location>
</feature>
<organism evidence="3 4">
    <name type="scientific">Algisphaera agarilytica</name>
    <dbReference type="NCBI Taxonomy" id="1385975"/>
    <lineage>
        <taxon>Bacteria</taxon>
        <taxon>Pseudomonadati</taxon>
        <taxon>Planctomycetota</taxon>
        <taxon>Phycisphaerae</taxon>
        <taxon>Phycisphaerales</taxon>
        <taxon>Phycisphaeraceae</taxon>
        <taxon>Algisphaera</taxon>
    </lineage>
</organism>
<evidence type="ECO:0000313" key="3">
    <source>
        <dbReference type="EMBL" id="MBB6430586.1"/>
    </source>
</evidence>
<evidence type="ECO:0000313" key="4">
    <source>
        <dbReference type="Proteomes" id="UP000541810"/>
    </source>
</evidence>
<gene>
    <name evidence="3" type="ORF">HNQ40_002392</name>
</gene>
<protein>
    <submittedName>
        <fullName evidence="3">Uncharacterized protein</fullName>
    </submittedName>
</protein>
<name>A0A7X0H799_9BACT</name>
<keyword evidence="4" id="KW-1185">Reference proteome</keyword>
<sequence>MSDPNTPTLGKKIDELLAPFLQDESELQNRLAELKSELEQLQTEMEQVSEDLAVVQSAKIDAFRQAAQDDPVLSAVFMADQAGPKLVDDDSENDGHPLLSHAS</sequence>
<accession>A0A7X0H799</accession>
<keyword evidence="1" id="KW-0175">Coiled coil</keyword>
<dbReference type="EMBL" id="JACHGY010000001">
    <property type="protein sequence ID" value="MBB6430586.1"/>
    <property type="molecule type" value="Genomic_DNA"/>
</dbReference>
<comment type="caution">
    <text evidence="3">The sequence shown here is derived from an EMBL/GenBank/DDBJ whole genome shotgun (WGS) entry which is preliminary data.</text>
</comment>
<dbReference type="AlphaFoldDB" id="A0A7X0H799"/>
<evidence type="ECO:0000256" key="1">
    <source>
        <dbReference type="SAM" id="Coils"/>
    </source>
</evidence>
<dbReference type="RefSeq" id="WP_184678093.1">
    <property type="nucleotide sequence ID" value="NZ_JACHGY010000001.1"/>
</dbReference>
<dbReference type="Proteomes" id="UP000541810">
    <property type="component" value="Unassembled WGS sequence"/>
</dbReference>
<evidence type="ECO:0000256" key="2">
    <source>
        <dbReference type="SAM" id="MobiDB-lite"/>
    </source>
</evidence>
<feature type="region of interest" description="Disordered" evidence="2">
    <location>
        <begin position="84"/>
        <end position="103"/>
    </location>
</feature>
<reference evidence="3 4" key="1">
    <citation type="submission" date="2020-08" db="EMBL/GenBank/DDBJ databases">
        <title>Genomic Encyclopedia of Type Strains, Phase IV (KMG-IV): sequencing the most valuable type-strain genomes for metagenomic binning, comparative biology and taxonomic classification.</title>
        <authorList>
            <person name="Goeker M."/>
        </authorList>
    </citation>
    <scope>NUCLEOTIDE SEQUENCE [LARGE SCALE GENOMIC DNA]</scope>
    <source>
        <strain evidence="3 4">DSM 103725</strain>
    </source>
</reference>